<evidence type="ECO:0000256" key="4">
    <source>
        <dbReference type="SAM" id="MobiDB-lite"/>
    </source>
</evidence>
<dbReference type="PROSITE" id="PS00463">
    <property type="entry name" value="ZN2_CY6_FUNGAL_1"/>
    <property type="match status" value="1"/>
</dbReference>
<dbReference type="InterPro" id="IPR036864">
    <property type="entry name" value="Zn2-C6_fun-type_DNA-bd_sf"/>
</dbReference>
<reference evidence="6" key="1">
    <citation type="submission" date="2023-08" db="EMBL/GenBank/DDBJ databases">
        <title>Black Yeasts Isolated from many extreme environments.</title>
        <authorList>
            <person name="Coleine C."/>
            <person name="Stajich J.E."/>
            <person name="Selbmann L."/>
        </authorList>
    </citation>
    <scope>NUCLEOTIDE SEQUENCE</scope>
    <source>
        <strain evidence="6">CCFEE 5810</strain>
    </source>
</reference>
<dbReference type="GO" id="GO:0000981">
    <property type="term" value="F:DNA-binding transcription factor activity, RNA polymerase II-specific"/>
    <property type="evidence" value="ECO:0007669"/>
    <property type="project" value="InterPro"/>
</dbReference>
<dbReference type="GO" id="GO:0005634">
    <property type="term" value="C:nucleus"/>
    <property type="evidence" value="ECO:0007669"/>
    <property type="project" value="UniProtKB-SubCell"/>
</dbReference>
<dbReference type="PANTHER" id="PTHR31001:SF77">
    <property type="entry name" value="TRANSCRIPTION FACTOR, PUTATIVE (AFU_ORTHOLOGUE AFUA_3G12940)-RELATED"/>
    <property type="match status" value="1"/>
</dbReference>
<feature type="region of interest" description="Disordered" evidence="4">
    <location>
        <begin position="81"/>
        <end position="119"/>
    </location>
</feature>
<organism evidence="6 7">
    <name type="scientific">Elasticomyces elasticus</name>
    <dbReference type="NCBI Taxonomy" id="574655"/>
    <lineage>
        <taxon>Eukaryota</taxon>
        <taxon>Fungi</taxon>
        <taxon>Dikarya</taxon>
        <taxon>Ascomycota</taxon>
        <taxon>Pezizomycotina</taxon>
        <taxon>Dothideomycetes</taxon>
        <taxon>Dothideomycetidae</taxon>
        <taxon>Mycosphaerellales</taxon>
        <taxon>Teratosphaeriaceae</taxon>
        <taxon>Elasticomyces</taxon>
    </lineage>
</organism>
<dbReference type="PANTHER" id="PTHR31001">
    <property type="entry name" value="UNCHARACTERIZED TRANSCRIPTIONAL REGULATORY PROTEIN"/>
    <property type="match status" value="1"/>
</dbReference>
<sequence>MSAPEALLPAKPGTACLGCRRRKLKCSREQEGCLNCTKADLPCVYSTPEVGVKRKRGPYKKDKPPRERHLEHLVKYLEPRGLMASAPADAGGRRKSRSGPKGRGAAGEDLTDGGGNGHQSENLVKDALIALTKSSVSERESGSESGPAQVAGSFVVNGVSVGGDGVSSIYPSARRVFEYWHLFVTRVDPITKVVHCPSMMPKVIASIDRPSPSASPTETLLFAIYYIAVSTCTANEARRRFGESREELLQRYGRIIETALADVYSMPALESVQAIVLYMTGIRRQDDGSSVSTLFALAVRMAQMIGLHEDPSANTSIKPFDAELRRRLWWHICGLETRAAEETTGRAKSIQEGRNVRFPANLNDEDLTPNATEMSQARKGRTDMSWVLMRWEIQYLTLRVAGVRKLVEPDGQPLNNEIVGARQRYIFEETSQRLESEYSQHLHKSRPLDLMALAQYECIILKVKMMIECPNAHSQVARNSGEMSSQERARILQDSVAIISITHMLTVDRRVEKWHWFIRGYIQWHSLAIVVAELGRMKNKDFTISAWAVLDPILADWDRMYLNKKGEAAWDHVHALISRARQVRDRVEEGVRPAPHVCRGLRTPDAGCSGGTWDRPPSFADMPAISELQGVQQQVPTPRSSESGHAQQGSWDQSAGWDYNVDVGGFDGMDGFDQIDFQAFDAVFGGDGWQFPSPETDVDWAAQATDQNVGALTG</sequence>
<feature type="domain" description="Zn(2)-C6 fungal-type" evidence="5">
    <location>
        <begin position="15"/>
        <end position="45"/>
    </location>
</feature>
<feature type="compositionally biased region" description="Polar residues" evidence="4">
    <location>
        <begin position="629"/>
        <end position="653"/>
    </location>
</feature>
<keyword evidence="2" id="KW-0479">Metal-binding</keyword>
<dbReference type="CDD" id="cd00067">
    <property type="entry name" value="GAL4"/>
    <property type="match status" value="1"/>
</dbReference>
<evidence type="ECO:0000259" key="5">
    <source>
        <dbReference type="PROSITE" id="PS50048"/>
    </source>
</evidence>
<evidence type="ECO:0000256" key="2">
    <source>
        <dbReference type="ARBA" id="ARBA00022723"/>
    </source>
</evidence>
<keyword evidence="3" id="KW-0539">Nucleus</keyword>
<dbReference type="SMART" id="SM00906">
    <property type="entry name" value="Fungal_trans"/>
    <property type="match status" value="1"/>
</dbReference>
<evidence type="ECO:0000256" key="1">
    <source>
        <dbReference type="ARBA" id="ARBA00004123"/>
    </source>
</evidence>
<dbReference type="SMART" id="SM00066">
    <property type="entry name" value="GAL4"/>
    <property type="match status" value="1"/>
</dbReference>
<dbReference type="Gene3D" id="4.10.240.10">
    <property type="entry name" value="Zn(2)-C6 fungal-type DNA-binding domain"/>
    <property type="match status" value="1"/>
</dbReference>
<dbReference type="Pfam" id="PF04082">
    <property type="entry name" value="Fungal_trans"/>
    <property type="match status" value="1"/>
</dbReference>
<dbReference type="InterPro" id="IPR050613">
    <property type="entry name" value="Sec_Metabolite_Reg"/>
</dbReference>
<feature type="region of interest" description="Disordered" evidence="4">
    <location>
        <begin position="629"/>
        <end position="654"/>
    </location>
</feature>
<dbReference type="GO" id="GO:0006351">
    <property type="term" value="P:DNA-templated transcription"/>
    <property type="evidence" value="ECO:0007669"/>
    <property type="project" value="InterPro"/>
</dbReference>
<dbReference type="AlphaFoldDB" id="A0AAN7ZM15"/>
<dbReference type="Proteomes" id="UP001310594">
    <property type="component" value="Unassembled WGS sequence"/>
</dbReference>
<dbReference type="InterPro" id="IPR007219">
    <property type="entry name" value="XnlR_reg_dom"/>
</dbReference>
<dbReference type="GO" id="GO:0003677">
    <property type="term" value="F:DNA binding"/>
    <property type="evidence" value="ECO:0007669"/>
    <property type="project" value="InterPro"/>
</dbReference>
<dbReference type="Pfam" id="PF00172">
    <property type="entry name" value="Zn_clus"/>
    <property type="match status" value="1"/>
</dbReference>
<comment type="caution">
    <text evidence="6">The sequence shown here is derived from an EMBL/GenBank/DDBJ whole genome shotgun (WGS) entry which is preliminary data.</text>
</comment>
<comment type="subcellular location">
    <subcellularLocation>
        <location evidence="1">Nucleus</location>
    </subcellularLocation>
</comment>
<dbReference type="SUPFAM" id="SSF57701">
    <property type="entry name" value="Zn2/Cys6 DNA-binding domain"/>
    <property type="match status" value="1"/>
</dbReference>
<dbReference type="PROSITE" id="PS50048">
    <property type="entry name" value="ZN2_CY6_FUNGAL_2"/>
    <property type="match status" value="1"/>
</dbReference>
<evidence type="ECO:0000313" key="7">
    <source>
        <dbReference type="Proteomes" id="UP001310594"/>
    </source>
</evidence>
<proteinExistence type="predicted"/>
<protein>
    <recommendedName>
        <fullName evidence="5">Zn(2)-C6 fungal-type domain-containing protein</fullName>
    </recommendedName>
</protein>
<name>A0AAN7ZM15_9PEZI</name>
<dbReference type="InterPro" id="IPR001138">
    <property type="entry name" value="Zn2Cys6_DnaBD"/>
</dbReference>
<accession>A0AAN7ZM15</accession>
<evidence type="ECO:0000256" key="3">
    <source>
        <dbReference type="ARBA" id="ARBA00023242"/>
    </source>
</evidence>
<dbReference type="CDD" id="cd12148">
    <property type="entry name" value="fungal_TF_MHR"/>
    <property type="match status" value="1"/>
</dbReference>
<evidence type="ECO:0000313" key="6">
    <source>
        <dbReference type="EMBL" id="KAK5694593.1"/>
    </source>
</evidence>
<gene>
    <name evidence="6" type="ORF">LTR97_009183</name>
</gene>
<dbReference type="EMBL" id="JAVRQU010000015">
    <property type="protein sequence ID" value="KAK5694593.1"/>
    <property type="molecule type" value="Genomic_DNA"/>
</dbReference>
<dbReference type="GO" id="GO:0008270">
    <property type="term" value="F:zinc ion binding"/>
    <property type="evidence" value="ECO:0007669"/>
    <property type="project" value="InterPro"/>
</dbReference>